<organism evidence="4">
    <name type="scientific">freshwater metagenome</name>
    <dbReference type="NCBI Taxonomy" id="449393"/>
    <lineage>
        <taxon>unclassified sequences</taxon>
        <taxon>metagenomes</taxon>
        <taxon>ecological metagenomes</taxon>
    </lineage>
</organism>
<gene>
    <name evidence="3" type="ORF">UFOPK3752_02407</name>
    <name evidence="4" type="ORF">UFOPK4150_00168</name>
</gene>
<dbReference type="GO" id="GO:0004493">
    <property type="term" value="F:methylmalonyl-CoA epimerase activity"/>
    <property type="evidence" value="ECO:0007669"/>
    <property type="project" value="TreeGrafter"/>
</dbReference>
<evidence type="ECO:0000313" key="3">
    <source>
        <dbReference type="EMBL" id="CAB4962838.1"/>
    </source>
</evidence>
<dbReference type="InterPro" id="IPR029068">
    <property type="entry name" value="Glyas_Bleomycin-R_OHBP_Dase"/>
</dbReference>
<dbReference type="PANTHER" id="PTHR43048">
    <property type="entry name" value="METHYLMALONYL-COA EPIMERASE"/>
    <property type="match status" value="1"/>
</dbReference>
<dbReference type="GO" id="GO:0046872">
    <property type="term" value="F:metal ion binding"/>
    <property type="evidence" value="ECO:0007669"/>
    <property type="project" value="UniProtKB-KW"/>
</dbReference>
<feature type="domain" description="VOC" evidence="2">
    <location>
        <begin position="4"/>
        <end position="139"/>
    </location>
</feature>
<keyword evidence="1" id="KW-0479">Metal-binding</keyword>
<protein>
    <submittedName>
        <fullName evidence="4">Unannotated protein</fullName>
    </submittedName>
</protein>
<evidence type="ECO:0000256" key="1">
    <source>
        <dbReference type="ARBA" id="ARBA00022723"/>
    </source>
</evidence>
<proteinExistence type="predicted"/>
<evidence type="ECO:0000259" key="2">
    <source>
        <dbReference type="PROSITE" id="PS51819"/>
    </source>
</evidence>
<dbReference type="GO" id="GO:0046491">
    <property type="term" value="P:L-methylmalonyl-CoA metabolic process"/>
    <property type="evidence" value="ECO:0007669"/>
    <property type="project" value="TreeGrafter"/>
</dbReference>
<name>A0A6J7QRX4_9ZZZZ</name>
<dbReference type="Pfam" id="PF00903">
    <property type="entry name" value="Glyoxalase"/>
    <property type="match status" value="1"/>
</dbReference>
<dbReference type="InterPro" id="IPR051785">
    <property type="entry name" value="MMCE/EMCE_epimerase"/>
</dbReference>
<dbReference type="PROSITE" id="PS51819">
    <property type="entry name" value="VOC"/>
    <property type="match status" value="1"/>
</dbReference>
<accession>A0A6J7QRX4</accession>
<dbReference type="EMBL" id="CAFBND010000185">
    <property type="protein sequence ID" value="CAB4962838.1"/>
    <property type="molecule type" value="Genomic_DNA"/>
</dbReference>
<reference evidence="4" key="1">
    <citation type="submission" date="2020-05" db="EMBL/GenBank/DDBJ databases">
        <authorList>
            <person name="Chiriac C."/>
            <person name="Salcher M."/>
            <person name="Ghai R."/>
            <person name="Kavagutti S V."/>
        </authorList>
    </citation>
    <scope>NUCLEOTIDE SEQUENCE</scope>
</reference>
<evidence type="ECO:0000313" key="4">
    <source>
        <dbReference type="EMBL" id="CAB5019711.1"/>
    </source>
</evidence>
<dbReference type="InterPro" id="IPR004360">
    <property type="entry name" value="Glyas_Fos-R_dOase_dom"/>
</dbReference>
<dbReference type="PANTHER" id="PTHR43048:SF3">
    <property type="entry name" value="METHYLMALONYL-COA EPIMERASE, MITOCHONDRIAL"/>
    <property type="match status" value="1"/>
</dbReference>
<dbReference type="SUPFAM" id="SSF54593">
    <property type="entry name" value="Glyoxalase/Bleomycin resistance protein/Dihydroxybiphenyl dioxygenase"/>
    <property type="match status" value="1"/>
</dbReference>
<dbReference type="Gene3D" id="3.10.180.10">
    <property type="entry name" value="2,3-Dihydroxybiphenyl 1,2-Dioxygenase, domain 1"/>
    <property type="match status" value="1"/>
</dbReference>
<dbReference type="InterPro" id="IPR037523">
    <property type="entry name" value="VOC_core"/>
</dbReference>
<dbReference type="AlphaFoldDB" id="A0A6J7QRX4"/>
<sequence>MSNEVHHIGLTVSDLDRSAAWYSTNLGLREIGRSSLDGERISLQTDLPETELDVALLVGSNILIELLCYRNPVGERYQLRNCDAGAAHICVTVDDLDRTVADMTARGVVFHTRQTKLVGDTKMVYVRDPDGVTVELIEPKDDLILTALCASHPMH</sequence>
<dbReference type="EMBL" id="CAFBPU010000003">
    <property type="protein sequence ID" value="CAB5019711.1"/>
    <property type="molecule type" value="Genomic_DNA"/>
</dbReference>